<evidence type="ECO:0000256" key="2">
    <source>
        <dbReference type="ARBA" id="ARBA00022527"/>
    </source>
</evidence>
<comment type="catalytic activity">
    <reaction evidence="8">
        <text>L-seryl-[protein] + ATP = O-phospho-L-seryl-[protein] + ADP + H(+)</text>
        <dbReference type="Rhea" id="RHEA:17989"/>
        <dbReference type="Rhea" id="RHEA-COMP:9863"/>
        <dbReference type="Rhea" id="RHEA-COMP:11604"/>
        <dbReference type="ChEBI" id="CHEBI:15378"/>
        <dbReference type="ChEBI" id="CHEBI:29999"/>
        <dbReference type="ChEBI" id="CHEBI:30616"/>
        <dbReference type="ChEBI" id="CHEBI:83421"/>
        <dbReference type="ChEBI" id="CHEBI:456216"/>
        <dbReference type="EC" id="2.7.11.1"/>
    </reaction>
</comment>
<keyword evidence="6" id="KW-0067">ATP-binding</keyword>
<keyword evidence="4" id="KW-0547">Nucleotide-binding</keyword>
<dbReference type="PROSITE" id="PS50011">
    <property type="entry name" value="PROTEIN_KINASE_DOM"/>
    <property type="match status" value="1"/>
</dbReference>
<name>A0A8S1PM53_9CILI</name>
<accession>A0A8S1PM53</accession>
<reference evidence="10" key="1">
    <citation type="submission" date="2021-01" db="EMBL/GenBank/DDBJ databases">
        <authorList>
            <consortium name="Genoscope - CEA"/>
            <person name="William W."/>
        </authorList>
    </citation>
    <scope>NUCLEOTIDE SEQUENCE</scope>
</reference>
<dbReference type="GO" id="GO:0004674">
    <property type="term" value="F:protein serine/threonine kinase activity"/>
    <property type="evidence" value="ECO:0007669"/>
    <property type="project" value="UniProtKB-KW"/>
</dbReference>
<dbReference type="InterPro" id="IPR000719">
    <property type="entry name" value="Prot_kinase_dom"/>
</dbReference>
<evidence type="ECO:0000256" key="8">
    <source>
        <dbReference type="ARBA" id="ARBA00048679"/>
    </source>
</evidence>
<dbReference type="Proteomes" id="UP000692954">
    <property type="component" value="Unassembled WGS sequence"/>
</dbReference>
<keyword evidence="5" id="KW-0418">Kinase</keyword>
<comment type="caution">
    <text evidence="10">The sequence shown here is derived from an EMBL/GenBank/DDBJ whole genome shotgun (WGS) entry which is preliminary data.</text>
</comment>
<evidence type="ECO:0000256" key="7">
    <source>
        <dbReference type="ARBA" id="ARBA00047899"/>
    </source>
</evidence>
<evidence type="ECO:0000259" key="9">
    <source>
        <dbReference type="PROSITE" id="PS50011"/>
    </source>
</evidence>
<dbReference type="Pfam" id="PF07714">
    <property type="entry name" value="PK_Tyr_Ser-Thr"/>
    <property type="match status" value="1"/>
</dbReference>
<dbReference type="AlphaFoldDB" id="A0A8S1PM53"/>
<dbReference type="InterPro" id="IPR001245">
    <property type="entry name" value="Ser-Thr/Tyr_kinase_cat_dom"/>
</dbReference>
<proteinExistence type="predicted"/>
<dbReference type="PANTHER" id="PTHR44899">
    <property type="entry name" value="CAMK FAMILY PROTEIN KINASE"/>
    <property type="match status" value="1"/>
</dbReference>
<dbReference type="GO" id="GO:0005524">
    <property type="term" value="F:ATP binding"/>
    <property type="evidence" value="ECO:0007669"/>
    <property type="project" value="UniProtKB-KW"/>
</dbReference>
<dbReference type="PANTHER" id="PTHR44899:SF3">
    <property type="entry name" value="SERINE_THREONINE-PROTEIN KINASE NEK1"/>
    <property type="match status" value="1"/>
</dbReference>
<feature type="domain" description="Protein kinase" evidence="9">
    <location>
        <begin position="1"/>
        <end position="170"/>
    </location>
</feature>
<organism evidence="10 11">
    <name type="scientific">Paramecium sonneborni</name>
    <dbReference type="NCBI Taxonomy" id="65129"/>
    <lineage>
        <taxon>Eukaryota</taxon>
        <taxon>Sar</taxon>
        <taxon>Alveolata</taxon>
        <taxon>Ciliophora</taxon>
        <taxon>Intramacronucleata</taxon>
        <taxon>Oligohymenophorea</taxon>
        <taxon>Peniculida</taxon>
        <taxon>Parameciidae</taxon>
        <taxon>Paramecium</taxon>
    </lineage>
</organism>
<gene>
    <name evidence="10" type="ORF">PSON_ATCC_30995.1.T0810087</name>
</gene>
<evidence type="ECO:0000313" key="11">
    <source>
        <dbReference type="Proteomes" id="UP000692954"/>
    </source>
</evidence>
<keyword evidence="2" id="KW-0723">Serine/threonine-protein kinase</keyword>
<evidence type="ECO:0000256" key="3">
    <source>
        <dbReference type="ARBA" id="ARBA00022679"/>
    </source>
</evidence>
<evidence type="ECO:0000313" key="10">
    <source>
        <dbReference type="EMBL" id="CAD8103924.1"/>
    </source>
</evidence>
<evidence type="ECO:0000256" key="6">
    <source>
        <dbReference type="ARBA" id="ARBA00022840"/>
    </source>
</evidence>
<dbReference type="EMBL" id="CAJJDN010000081">
    <property type="protein sequence ID" value="CAD8103924.1"/>
    <property type="molecule type" value="Genomic_DNA"/>
</dbReference>
<dbReference type="EC" id="2.7.11.1" evidence="1"/>
<dbReference type="OrthoDB" id="248923at2759"/>
<evidence type="ECO:0000256" key="1">
    <source>
        <dbReference type="ARBA" id="ARBA00012513"/>
    </source>
</evidence>
<comment type="catalytic activity">
    <reaction evidence="7">
        <text>L-threonyl-[protein] + ATP = O-phospho-L-threonyl-[protein] + ADP + H(+)</text>
        <dbReference type="Rhea" id="RHEA:46608"/>
        <dbReference type="Rhea" id="RHEA-COMP:11060"/>
        <dbReference type="Rhea" id="RHEA-COMP:11605"/>
        <dbReference type="ChEBI" id="CHEBI:15378"/>
        <dbReference type="ChEBI" id="CHEBI:30013"/>
        <dbReference type="ChEBI" id="CHEBI:30616"/>
        <dbReference type="ChEBI" id="CHEBI:61977"/>
        <dbReference type="ChEBI" id="CHEBI:456216"/>
        <dbReference type="EC" id="2.7.11.1"/>
    </reaction>
</comment>
<evidence type="ECO:0000256" key="5">
    <source>
        <dbReference type="ARBA" id="ARBA00022777"/>
    </source>
</evidence>
<dbReference type="InterPro" id="IPR051131">
    <property type="entry name" value="NEK_Ser/Thr_kinase_NIMA"/>
</dbReference>
<keyword evidence="3" id="KW-0808">Transferase</keyword>
<sequence length="170" mass="20255">MDTMKKQEKKEFYNAFNVFQHNILKIREVYMTNGGKGFHHHEYAEKGTLREFIYSQKGKQLPENQILDWNTQIFLAVKHFHDQNFLASHNLFITKNNCIKLGDFSTGKVLSHRQDKIKTQIQHLTIYLQKQYKKFLVPSQLIYGVQELTYMSCACQNTLFKLKNQMFKRV</sequence>
<keyword evidence="11" id="KW-1185">Reference proteome</keyword>
<evidence type="ECO:0000256" key="4">
    <source>
        <dbReference type="ARBA" id="ARBA00022741"/>
    </source>
</evidence>
<protein>
    <recommendedName>
        <fullName evidence="1">non-specific serine/threonine protein kinase</fullName>
        <ecNumber evidence="1">2.7.11.1</ecNumber>
    </recommendedName>
</protein>